<gene>
    <name evidence="5" type="ORF">SAMN05660686_02305</name>
</gene>
<dbReference type="GO" id="GO:0006565">
    <property type="term" value="P:L-serine catabolic process"/>
    <property type="evidence" value="ECO:0007669"/>
    <property type="project" value="TreeGrafter"/>
</dbReference>
<dbReference type="EMBL" id="FNBW01000006">
    <property type="protein sequence ID" value="SDF77343.1"/>
    <property type="molecule type" value="Genomic_DNA"/>
</dbReference>
<comment type="caution">
    <text evidence="5">The sequence shown here is derived from an EMBL/GenBank/DDBJ whole genome shotgun (WGS) entry which is preliminary data.</text>
</comment>
<dbReference type="Pfam" id="PF00291">
    <property type="entry name" value="PALP"/>
    <property type="match status" value="1"/>
</dbReference>
<evidence type="ECO:0000256" key="1">
    <source>
        <dbReference type="ARBA" id="ARBA00001933"/>
    </source>
</evidence>
<dbReference type="InterPro" id="IPR036052">
    <property type="entry name" value="TrpB-like_PALP_sf"/>
</dbReference>
<dbReference type="NCBIfam" id="NF004771">
    <property type="entry name" value="PRK06110.1"/>
    <property type="match status" value="1"/>
</dbReference>
<dbReference type="GO" id="GO:0006567">
    <property type="term" value="P:L-threonine catabolic process"/>
    <property type="evidence" value="ECO:0007669"/>
    <property type="project" value="TreeGrafter"/>
</dbReference>
<dbReference type="InterPro" id="IPR001926">
    <property type="entry name" value="TrpB-like_PALP"/>
</dbReference>
<dbReference type="GO" id="GO:0004794">
    <property type="term" value="F:threonine deaminase activity"/>
    <property type="evidence" value="ECO:0007669"/>
    <property type="project" value="TreeGrafter"/>
</dbReference>
<evidence type="ECO:0000256" key="2">
    <source>
        <dbReference type="ARBA" id="ARBA00022898"/>
    </source>
</evidence>
<dbReference type="PANTHER" id="PTHR48078:SF7">
    <property type="entry name" value="BLL6502 PROTEIN"/>
    <property type="match status" value="1"/>
</dbReference>
<dbReference type="InterPro" id="IPR050147">
    <property type="entry name" value="Ser/Thr_Dehydratase"/>
</dbReference>
<feature type="domain" description="Tryptophan synthase beta chain-like PALP" evidence="4">
    <location>
        <begin position="22"/>
        <end position="308"/>
    </location>
</feature>
<dbReference type="Proteomes" id="UP000198615">
    <property type="component" value="Unassembled WGS sequence"/>
</dbReference>
<evidence type="ECO:0000256" key="3">
    <source>
        <dbReference type="ARBA" id="ARBA00023239"/>
    </source>
</evidence>
<dbReference type="Gene3D" id="3.40.50.1100">
    <property type="match status" value="2"/>
</dbReference>
<comment type="cofactor">
    <cofactor evidence="1">
        <name>pyridoxal 5'-phosphate</name>
        <dbReference type="ChEBI" id="CHEBI:597326"/>
    </cofactor>
</comment>
<sequence length="324" mass="34218">MSQSDALDRLNSAAEIVYSVMAPTPQYAWPLLGERVGAEVWVKHENHTPAGAFKIRGGSVYVDHLRRTRPDVTGVIAATRGNHGQSVAIAARRAGLSATVVVPEGNSVEKNAAMQAWGGELLVHGRDFQESFEYAQGLAEERGLHMFASFHDRLVDGVATYGMELFKAAPDLEAVFVPIGLGSGICAVMAARDAVGSKAEVWGVVSETAPAYALSFEAGHPVSTNAASAPTIADGVDCRVPNAAAFERIKAGAAGIIKVSDDEIKDAMRAYYTDTHNIAEGAGAVPLAGLMQVRERWQGRKVGVILSGGNVDMDVYREVLAGAS</sequence>
<dbReference type="CDD" id="cd01562">
    <property type="entry name" value="Thr-dehyd"/>
    <property type="match status" value="1"/>
</dbReference>
<organism evidence="5 6">
    <name type="scientific">Thalassobaculum litoreum DSM 18839</name>
    <dbReference type="NCBI Taxonomy" id="1123362"/>
    <lineage>
        <taxon>Bacteria</taxon>
        <taxon>Pseudomonadati</taxon>
        <taxon>Pseudomonadota</taxon>
        <taxon>Alphaproteobacteria</taxon>
        <taxon>Rhodospirillales</taxon>
        <taxon>Thalassobaculaceae</taxon>
        <taxon>Thalassobaculum</taxon>
    </lineage>
</organism>
<evidence type="ECO:0000313" key="6">
    <source>
        <dbReference type="Proteomes" id="UP000198615"/>
    </source>
</evidence>
<keyword evidence="3" id="KW-0456">Lyase</keyword>
<dbReference type="GO" id="GO:0003941">
    <property type="term" value="F:L-serine ammonia-lyase activity"/>
    <property type="evidence" value="ECO:0007669"/>
    <property type="project" value="TreeGrafter"/>
</dbReference>
<dbReference type="GO" id="GO:0009097">
    <property type="term" value="P:isoleucine biosynthetic process"/>
    <property type="evidence" value="ECO:0007669"/>
    <property type="project" value="TreeGrafter"/>
</dbReference>
<protein>
    <submittedName>
        <fullName evidence="5">Threonine dehydratase</fullName>
    </submittedName>
</protein>
<dbReference type="RefSeq" id="WP_093150360.1">
    <property type="nucleotide sequence ID" value="NZ_FNBW01000006.1"/>
</dbReference>
<proteinExistence type="predicted"/>
<name>A0A8G2BHR2_9PROT</name>
<evidence type="ECO:0000313" key="5">
    <source>
        <dbReference type="EMBL" id="SDF77343.1"/>
    </source>
</evidence>
<accession>A0A8G2BHR2</accession>
<dbReference type="OrthoDB" id="9811476at2"/>
<keyword evidence="2" id="KW-0663">Pyridoxal phosphate</keyword>
<reference evidence="5 6" key="1">
    <citation type="submission" date="2016-10" db="EMBL/GenBank/DDBJ databases">
        <authorList>
            <person name="Varghese N."/>
            <person name="Submissions S."/>
        </authorList>
    </citation>
    <scope>NUCLEOTIDE SEQUENCE [LARGE SCALE GENOMIC DNA]</scope>
    <source>
        <strain evidence="5 6">DSM 18839</strain>
    </source>
</reference>
<keyword evidence="6" id="KW-1185">Reference proteome</keyword>
<dbReference type="SUPFAM" id="SSF53686">
    <property type="entry name" value="Tryptophan synthase beta subunit-like PLP-dependent enzymes"/>
    <property type="match status" value="1"/>
</dbReference>
<dbReference type="PANTHER" id="PTHR48078">
    <property type="entry name" value="THREONINE DEHYDRATASE, MITOCHONDRIAL-RELATED"/>
    <property type="match status" value="1"/>
</dbReference>
<evidence type="ECO:0000259" key="4">
    <source>
        <dbReference type="Pfam" id="PF00291"/>
    </source>
</evidence>
<dbReference type="AlphaFoldDB" id="A0A8G2BHR2"/>